<accession>A0A2T4Z4H3</accession>
<name>A0A2T4Z4H3_9BACL</name>
<dbReference type="AlphaFoldDB" id="A0A2T4Z4H3"/>
<organism evidence="1 2">
    <name type="scientific">Desmospora activa DSM 45169</name>
    <dbReference type="NCBI Taxonomy" id="1121389"/>
    <lineage>
        <taxon>Bacteria</taxon>
        <taxon>Bacillati</taxon>
        <taxon>Bacillota</taxon>
        <taxon>Bacilli</taxon>
        <taxon>Bacillales</taxon>
        <taxon>Thermoactinomycetaceae</taxon>
        <taxon>Desmospora</taxon>
    </lineage>
</organism>
<dbReference type="EMBL" id="PZZP01000002">
    <property type="protein sequence ID" value="PTM56789.1"/>
    <property type="molecule type" value="Genomic_DNA"/>
</dbReference>
<proteinExistence type="predicted"/>
<evidence type="ECO:0000313" key="2">
    <source>
        <dbReference type="Proteomes" id="UP000241639"/>
    </source>
</evidence>
<keyword evidence="2" id="KW-1185">Reference proteome</keyword>
<gene>
    <name evidence="1" type="ORF">C8J48_3114</name>
</gene>
<dbReference type="Proteomes" id="UP000241639">
    <property type="component" value="Unassembled WGS sequence"/>
</dbReference>
<sequence>MVSLALLVIEMKEGIFESEVPLLCYLAEASEGGEKG</sequence>
<reference evidence="1 2" key="1">
    <citation type="submission" date="2018-04" db="EMBL/GenBank/DDBJ databases">
        <title>Genomic Encyclopedia of Archaeal and Bacterial Type Strains, Phase II (KMG-II): from individual species to whole genera.</title>
        <authorList>
            <person name="Goeker M."/>
        </authorList>
    </citation>
    <scope>NUCLEOTIDE SEQUENCE [LARGE SCALE GENOMIC DNA]</scope>
    <source>
        <strain evidence="1 2">DSM 45169</strain>
    </source>
</reference>
<protein>
    <submittedName>
        <fullName evidence="1">Uncharacterized protein</fullName>
    </submittedName>
</protein>
<comment type="caution">
    <text evidence="1">The sequence shown here is derived from an EMBL/GenBank/DDBJ whole genome shotgun (WGS) entry which is preliminary data.</text>
</comment>
<evidence type="ECO:0000313" key="1">
    <source>
        <dbReference type="EMBL" id="PTM56789.1"/>
    </source>
</evidence>